<proteinExistence type="predicted"/>
<reference evidence="1 3" key="1">
    <citation type="submission" date="2015-01" db="EMBL/GenBank/DDBJ databases">
        <title>Evolution of Trichinella species and genotypes.</title>
        <authorList>
            <person name="Korhonen P.K."/>
            <person name="Edoardo P."/>
            <person name="Giuseppe L.R."/>
            <person name="Gasser R.B."/>
        </authorList>
    </citation>
    <scope>NUCLEOTIDE SEQUENCE [LARGE SCALE GENOMIC DNA]</scope>
    <source>
        <strain evidence="1">ISS120</strain>
    </source>
</reference>
<organism evidence="1 3">
    <name type="scientific">Trichinella britovi</name>
    <name type="common">Parasitic roundworm</name>
    <dbReference type="NCBI Taxonomy" id="45882"/>
    <lineage>
        <taxon>Eukaryota</taxon>
        <taxon>Metazoa</taxon>
        <taxon>Ecdysozoa</taxon>
        <taxon>Nematoda</taxon>
        <taxon>Enoplea</taxon>
        <taxon>Dorylaimia</taxon>
        <taxon>Trichinellida</taxon>
        <taxon>Trichinellidae</taxon>
        <taxon>Trichinella</taxon>
    </lineage>
</organism>
<evidence type="ECO:0000313" key="1">
    <source>
        <dbReference type="EMBL" id="KRY49826.1"/>
    </source>
</evidence>
<keyword evidence="3" id="KW-1185">Reference proteome</keyword>
<comment type="caution">
    <text evidence="1">The sequence shown here is derived from an EMBL/GenBank/DDBJ whole genome shotgun (WGS) entry which is preliminary data.</text>
</comment>
<gene>
    <name evidence="2" type="ORF">T03_12562</name>
    <name evidence="1" type="ORF">T03_5448</name>
</gene>
<dbReference type="EMBL" id="JYDI01000157">
    <property type="protein sequence ID" value="KRY50129.1"/>
    <property type="molecule type" value="Genomic_DNA"/>
</dbReference>
<evidence type="ECO:0000313" key="3">
    <source>
        <dbReference type="Proteomes" id="UP000054653"/>
    </source>
</evidence>
<sequence length="74" mass="8825">MGTLSQLVKDIDFSFKLYSFQVLNYPLSVECPFVQLEDISRLNIFFFITLVSEADEFTEINKEPYWRRMLDYGI</sequence>
<accession>A0A0V1CKZ0</accession>
<dbReference type="AlphaFoldDB" id="A0A0V1CKZ0"/>
<evidence type="ECO:0000313" key="2">
    <source>
        <dbReference type="EMBL" id="KRY50129.1"/>
    </source>
</evidence>
<dbReference type="Proteomes" id="UP000054653">
    <property type="component" value="Unassembled WGS sequence"/>
</dbReference>
<name>A0A0V1CKZ0_TRIBR</name>
<protein>
    <submittedName>
        <fullName evidence="1">Uncharacterized protein</fullName>
    </submittedName>
</protein>
<dbReference type="EMBL" id="JYDI01000165">
    <property type="protein sequence ID" value="KRY49826.1"/>
    <property type="molecule type" value="Genomic_DNA"/>
</dbReference>